<accession>A0A197K382</accession>
<proteinExistence type="inferred from homology"/>
<dbReference type="PANTHER" id="PTHR47259:SF2">
    <property type="entry name" value="URACIL-REGULATED PROTEIN 1"/>
    <property type="match status" value="1"/>
</dbReference>
<comment type="similarity">
    <text evidence="1">Belongs to the GTP cyclohydrolase II family.</text>
</comment>
<evidence type="ECO:0000259" key="7">
    <source>
        <dbReference type="Pfam" id="PF12471"/>
    </source>
</evidence>
<dbReference type="InterPro" id="IPR032677">
    <property type="entry name" value="GTP_cyclohydro_II"/>
</dbReference>
<dbReference type="Pfam" id="PF00925">
    <property type="entry name" value="GTP_cyclohydro2"/>
    <property type="match status" value="1"/>
</dbReference>
<evidence type="ECO:0000256" key="4">
    <source>
        <dbReference type="ARBA" id="ARBA00023134"/>
    </source>
</evidence>
<dbReference type="SUPFAM" id="SSF142695">
    <property type="entry name" value="RibA-like"/>
    <property type="match status" value="1"/>
</dbReference>
<organism evidence="8 9">
    <name type="scientific">Linnemannia elongata AG-77</name>
    <dbReference type="NCBI Taxonomy" id="1314771"/>
    <lineage>
        <taxon>Eukaryota</taxon>
        <taxon>Fungi</taxon>
        <taxon>Fungi incertae sedis</taxon>
        <taxon>Mucoromycota</taxon>
        <taxon>Mortierellomycotina</taxon>
        <taxon>Mortierellomycetes</taxon>
        <taxon>Mortierellales</taxon>
        <taxon>Mortierellaceae</taxon>
        <taxon>Linnemannia</taxon>
    </lineage>
</organism>
<dbReference type="Gene3D" id="3.40.50.10990">
    <property type="entry name" value="GTP cyclohydrolase II"/>
    <property type="match status" value="1"/>
</dbReference>
<keyword evidence="3 8" id="KW-0378">Hydrolase</keyword>
<dbReference type="CDD" id="cd00641">
    <property type="entry name" value="GTP_cyclohydro2"/>
    <property type="match status" value="1"/>
</dbReference>
<reference evidence="8 9" key="1">
    <citation type="submission" date="2016-05" db="EMBL/GenBank/DDBJ databases">
        <title>Genome sequencing reveals origins of a unique bacterial endosymbiosis in the earliest lineages of terrestrial Fungi.</title>
        <authorList>
            <consortium name="DOE Joint Genome Institute"/>
            <person name="Uehling J."/>
            <person name="Gryganskyi A."/>
            <person name="Hameed K."/>
            <person name="Tschaplinski T."/>
            <person name="Misztal P."/>
            <person name="Wu S."/>
            <person name="Desiro A."/>
            <person name="Vande Pol N."/>
            <person name="Du Z.-Y."/>
            <person name="Zienkiewicz A."/>
            <person name="Zienkiewicz K."/>
            <person name="Morin E."/>
            <person name="Tisserant E."/>
            <person name="Splivallo R."/>
            <person name="Hainaut M."/>
            <person name="Henrissat B."/>
            <person name="Ohm R."/>
            <person name="Kuo A."/>
            <person name="Yan J."/>
            <person name="Lipzen A."/>
            <person name="Nolan M."/>
            <person name="Labutti K."/>
            <person name="Barry K."/>
            <person name="Goldstein A."/>
            <person name="Labbe J."/>
            <person name="Schadt C."/>
            <person name="Tuskan G."/>
            <person name="Grigoriev I."/>
            <person name="Martin F."/>
            <person name="Vilgalys R."/>
            <person name="Bonito G."/>
        </authorList>
    </citation>
    <scope>NUCLEOTIDE SEQUENCE [LARGE SCALE GENOMIC DNA]</scope>
    <source>
        <strain evidence="8 9">AG-77</strain>
    </source>
</reference>
<keyword evidence="4" id="KW-0342">GTP-binding</keyword>
<dbReference type="OrthoDB" id="57939at2759"/>
<feature type="domain" description="GTP cyclohydrolase N-terminal" evidence="7">
    <location>
        <begin position="86"/>
        <end position="275"/>
    </location>
</feature>
<dbReference type="Pfam" id="PF12471">
    <property type="entry name" value="GTP_CH_N"/>
    <property type="match status" value="1"/>
</dbReference>
<dbReference type="GO" id="GO:0003935">
    <property type="term" value="F:GTP cyclohydrolase II activity"/>
    <property type="evidence" value="ECO:0007669"/>
    <property type="project" value="InterPro"/>
</dbReference>
<dbReference type="InterPro" id="IPR036144">
    <property type="entry name" value="RibA-like_sf"/>
</dbReference>
<evidence type="ECO:0000313" key="9">
    <source>
        <dbReference type="Proteomes" id="UP000078512"/>
    </source>
</evidence>
<dbReference type="InterPro" id="IPR022163">
    <property type="entry name" value="GTP_CH_N"/>
</dbReference>
<gene>
    <name evidence="8" type="ORF">K457DRAFT_136429</name>
</gene>
<name>A0A197K382_9FUNG</name>
<evidence type="ECO:0000259" key="6">
    <source>
        <dbReference type="Pfam" id="PF00925"/>
    </source>
</evidence>
<dbReference type="InterPro" id="IPR000926">
    <property type="entry name" value="RibA"/>
</dbReference>
<evidence type="ECO:0000256" key="1">
    <source>
        <dbReference type="ARBA" id="ARBA00008131"/>
    </source>
</evidence>
<evidence type="ECO:0000256" key="5">
    <source>
        <dbReference type="SAM" id="MobiDB-lite"/>
    </source>
</evidence>
<keyword evidence="2" id="KW-0547">Nucleotide-binding</keyword>
<feature type="region of interest" description="Disordered" evidence="5">
    <location>
        <begin position="49"/>
        <end position="75"/>
    </location>
</feature>
<keyword evidence="9" id="KW-1185">Reference proteome</keyword>
<feature type="domain" description="GTP cyclohydrolase II" evidence="6">
    <location>
        <begin position="314"/>
        <end position="450"/>
    </location>
</feature>
<dbReference type="Proteomes" id="UP000078512">
    <property type="component" value="Unassembled WGS sequence"/>
</dbReference>
<protein>
    <submittedName>
        <fullName evidence="8">GTP cyclohydrolase II, variant</fullName>
    </submittedName>
</protein>
<dbReference type="GO" id="GO:0005525">
    <property type="term" value="F:GTP binding"/>
    <property type="evidence" value="ECO:0007669"/>
    <property type="project" value="UniProtKB-KW"/>
</dbReference>
<sequence length="497" mass="54778">MSEAVLSQILSSLADLKATQQLLADKVDKIQADTVLSKEDHLLRKVAHYHNSPGQSDSDGDTIVSPTFASEPSDDTVASVYTDKPVITTYPGQKGIKPSKLNWGEATPQARGPIVVSRLASSINVRNAIGAYGGPYSIYRSLAVAMGDLPANHKPNFEHTQPPITIHQQPQWSDPSKIVSMDPFGHLTSQYYKAEIDKGLDIRPSIAITRAHMIVPELQAEVNNGGLKVDGKVMVNEAGELNVHKAAVDPVWYLPGVAARLNVEENLLRRALFENTGGMYPELITRPDLKVFLPPIGGLTCYIFGNHELLSDPKTRVTVRVHDECNGSDVFGSDICTCRPYLVYGMKECIKEAQNGGVGLIIYFRKEGRALGEVTKYLVYNARKRGGDSAAKYFQRTENVAGVKDMRFQALMPDVLHWLGVTKIDRFMSMSNMKHDAIIDAGIKILERVPIPDDLIPPDSKVEMDAKIAAGYFTTGHIPDAEELCRTVGRGWEEFHQ</sequence>
<evidence type="ECO:0000256" key="2">
    <source>
        <dbReference type="ARBA" id="ARBA00022741"/>
    </source>
</evidence>
<dbReference type="GO" id="GO:0009231">
    <property type="term" value="P:riboflavin biosynthetic process"/>
    <property type="evidence" value="ECO:0007669"/>
    <property type="project" value="InterPro"/>
</dbReference>
<evidence type="ECO:0000256" key="3">
    <source>
        <dbReference type="ARBA" id="ARBA00022801"/>
    </source>
</evidence>
<dbReference type="PANTHER" id="PTHR47259">
    <property type="match status" value="1"/>
</dbReference>
<dbReference type="NCBIfam" id="NF005536">
    <property type="entry name" value="PRK07198.1"/>
    <property type="match status" value="1"/>
</dbReference>
<dbReference type="STRING" id="1314771.A0A197K382"/>
<dbReference type="AlphaFoldDB" id="A0A197K382"/>
<evidence type="ECO:0000313" key="8">
    <source>
        <dbReference type="EMBL" id="OAQ31151.1"/>
    </source>
</evidence>
<dbReference type="EMBL" id="KV442031">
    <property type="protein sequence ID" value="OAQ31151.1"/>
    <property type="molecule type" value="Genomic_DNA"/>
</dbReference>